<proteinExistence type="inferred from homology"/>
<accession>A0A3G9K4T0</accession>
<dbReference type="SUPFAM" id="SSF51735">
    <property type="entry name" value="NAD(P)-binding Rossmann-fold domains"/>
    <property type="match status" value="1"/>
</dbReference>
<evidence type="ECO:0000256" key="1">
    <source>
        <dbReference type="ARBA" id="ARBA00007637"/>
    </source>
</evidence>
<evidence type="ECO:0000313" key="4">
    <source>
        <dbReference type="Proteomes" id="UP000278152"/>
    </source>
</evidence>
<dbReference type="KEGG" id="mvz:myaer102_31750"/>
<dbReference type="Proteomes" id="UP000278152">
    <property type="component" value="Chromosome"/>
</dbReference>
<organism evidence="3 4">
    <name type="scientific">Microcystis viridis NIES-102</name>
    <dbReference type="NCBI Taxonomy" id="213615"/>
    <lineage>
        <taxon>Bacteria</taxon>
        <taxon>Bacillati</taxon>
        <taxon>Cyanobacteriota</taxon>
        <taxon>Cyanophyceae</taxon>
        <taxon>Oscillatoriophycideae</taxon>
        <taxon>Chroococcales</taxon>
        <taxon>Microcystaceae</taxon>
        <taxon>Microcystis</taxon>
    </lineage>
</organism>
<dbReference type="InterPro" id="IPR001509">
    <property type="entry name" value="Epimerase_deHydtase"/>
</dbReference>
<evidence type="ECO:0000313" key="3">
    <source>
        <dbReference type="EMBL" id="BBH40605.1"/>
    </source>
</evidence>
<protein>
    <submittedName>
        <fullName evidence="3">NAD-dependent epimerase/dehydratase</fullName>
    </submittedName>
</protein>
<dbReference type="Gene3D" id="3.40.50.720">
    <property type="entry name" value="NAD(P)-binding Rossmann-like Domain"/>
    <property type="match status" value="1"/>
</dbReference>
<reference evidence="3 4" key="1">
    <citation type="submission" date="2018-11" db="EMBL/GenBank/DDBJ databases">
        <title>Complete genome sequence of Microcystis aeruginosa NIES-102.</title>
        <authorList>
            <person name="Yamaguchi H."/>
            <person name="Suzuki S."/>
            <person name="Kawachi M."/>
        </authorList>
    </citation>
    <scope>NUCLEOTIDE SEQUENCE [LARGE SCALE GENOMIC DNA]</scope>
    <source>
        <strain evidence="3 4">NIES-102</strain>
    </source>
</reference>
<feature type="domain" description="NAD-dependent epimerase/dehydratase" evidence="2">
    <location>
        <begin position="6"/>
        <end position="236"/>
    </location>
</feature>
<dbReference type="GeneID" id="66705116"/>
<evidence type="ECO:0000259" key="2">
    <source>
        <dbReference type="Pfam" id="PF01370"/>
    </source>
</evidence>
<dbReference type="PANTHER" id="PTHR43000">
    <property type="entry name" value="DTDP-D-GLUCOSE 4,6-DEHYDRATASE-RELATED"/>
    <property type="match status" value="1"/>
</dbReference>
<dbReference type="InterPro" id="IPR036291">
    <property type="entry name" value="NAD(P)-bd_dom_sf"/>
</dbReference>
<name>A0A3G9K4T0_MICVR</name>
<dbReference type="Pfam" id="PF01370">
    <property type="entry name" value="Epimerase"/>
    <property type="match status" value="1"/>
</dbReference>
<dbReference type="AlphaFoldDB" id="A0A3G9K4T0"/>
<comment type="similarity">
    <text evidence="1">Belongs to the NAD(P)-dependent epimerase/dehydratase family.</text>
</comment>
<dbReference type="RefSeq" id="WP_061430409.1">
    <property type="nucleotide sequence ID" value="NZ_AP019314.1"/>
</dbReference>
<dbReference type="EMBL" id="AP019314">
    <property type="protein sequence ID" value="BBH40605.1"/>
    <property type="molecule type" value="Genomic_DNA"/>
</dbReference>
<gene>
    <name evidence="3" type="ORF">myaer102_31750</name>
</gene>
<sequence>MNRKFVLITGVAGFLGRYIARHFYQRGWQVIGIDTSSPENAPSGILKHYYSFRLPSKDELNTLLDQYSPDACIHCAGRASVGLSMSEPSADFYANTLVTFEMLNALRLHAPRCRFIFLSSAAVYGNPSSLPIEESQSSSPLSPYGFHKFYSENLCLEFSKIYSIPTASLRIFSAYGPGLRRQVIWDICQKILSQNRLTLQGTGQESRDFIHAVDIARATEIVIHSAPMRGEVYNLANGEEWKISEIAELVLRAMGVEYPINFDGMSTPGNPLRWQASIAKLQGLGFSPSINIEQGITTFCNWCRAEWQGLE</sequence>